<dbReference type="PROSITE" id="PS51450">
    <property type="entry name" value="LRR"/>
    <property type="match status" value="2"/>
</dbReference>
<keyword evidence="4" id="KW-1185">Reference proteome</keyword>
<dbReference type="FunFam" id="3.80.10.10:FF:000094">
    <property type="entry name" value="protein C21orf2 isoform X1"/>
    <property type="match status" value="1"/>
</dbReference>
<keyword evidence="2" id="KW-0677">Repeat</keyword>
<dbReference type="Proteomes" id="UP000504634">
    <property type="component" value="Unplaced"/>
</dbReference>
<feature type="region of interest" description="Disordered" evidence="3">
    <location>
        <begin position="365"/>
        <end position="390"/>
    </location>
</feature>
<protein>
    <submittedName>
        <fullName evidence="5">Hormone receptor 4</fullName>
    </submittedName>
</protein>
<feature type="compositionally biased region" description="Polar residues" evidence="3">
    <location>
        <begin position="192"/>
        <end position="212"/>
    </location>
</feature>
<name>A0A6J2U0K1_DROLE</name>
<accession>A0A6J2U0K1</accession>
<evidence type="ECO:0000256" key="2">
    <source>
        <dbReference type="ARBA" id="ARBA00022737"/>
    </source>
</evidence>
<organism evidence="4 5">
    <name type="scientific">Drosophila lebanonensis</name>
    <name type="common">Fruit fly</name>
    <name type="synonym">Scaptodrosophila lebanonensis</name>
    <dbReference type="NCBI Taxonomy" id="7225"/>
    <lineage>
        <taxon>Eukaryota</taxon>
        <taxon>Metazoa</taxon>
        <taxon>Ecdysozoa</taxon>
        <taxon>Arthropoda</taxon>
        <taxon>Hexapoda</taxon>
        <taxon>Insecta</taxon>
        <taxon>Pterygota</taxon>
        <taxon>Neoptera</taxon>
        <taxon>Endopterygota</taxon>
        <taxon>Diptera</taxon>
        <taxon>Brachycera</taxon>
        <taxon>Muscomorpha</taxon>
        <taxon>Ephydroidea</taxon>
        <taxon>Drosophilidae</taxon>
        <taxon>Scaptodrosophila</taxon>
    </lineage>
</organism>
<keyword evidence="1" id="KW-0433">Leucine-rich repeat</keyword>
<evidence type="ECO:0000313" key="4">
    <source>
        <dbReference type="Proteomes" id="UP000504634"/>
    </source>
</evidence>
<dbReference type="OrthoDB" id="1517790at2759"/>
<feature type="region of interest" description="Disordered" evidence="3">
    <location>
        <begin position="141"/>
        <end position="215"/>
    </location>
</feature>
<reference evidence="5" key="1">
    <citation type="submission" date="2025-08" db="UniProtKB">
        <authorList>
            <consortium name="RefSeq"/>
        </authorList>
    </citation>
    <scope>IDENTIFICATION</scope>
    <source>
        <strain evidence="5">11010-0011.00</strain>
        <tissue evidence="5">Whole body</tissue>
    </source>
</reference>
<dbReference type="PANTHER" id="PTHR18849:SF0">
    <property type="entry name" value="CILIA- AND FLAGELLA-ASSOCIATED PROTEIN 410-RELATED"/>
    <property type="match status" value="1"/>
</dbReference>
<keyword evidence="5" id="KW-0675">Receptor</keyword>
<dbReference type="GO" id="GO:0097733">
    <property type="term" value="C:photoreceptor cell cilium"/>
    <property type="evidence" value="ECO:0007669"/>
    <property type="project" value="UniProtKB-ARBA"/>
</dbReference>
<evidence type="ECO:0000313" key="5">
    <source>
        <dbReference type="RefSeq" id="XP_030381425.1"/>
    </source>
</evidence>
<feature type="compositionally biased region" description="Basic and acidic residues" evidence="3">
    <location>
        <begin position="167"/>
        <end position="189"/>
    </location>
</feature>
<evidence type="ECO:0000256" key="3">
    <source>
        <dbReference type="SAM" id="MobiDB-lite"/>
    </source>
</evidence>
<gene>
    <name evidence="5" type="primary">LOC115629183</name>
</gene>
<sequence length="501" mass="54515">MVNNRLTEQLVESRSKCSDFRQAVKLNAWGSDLDDISICLDMPRLEVLALSVNKINTLSSLKNCHELKELYLRKNEIPDFSELNYLKNARNLTSLWLEGNPCSDAAGSEYRACVLRMLPQIKKLDNIEVTDKELQAALRHERYTVPRQSEPAKAPEPVNPKRAAAQARREEREREREREEEIERERERVATSIANIGSSNCAQPTSQRQQHPTSRRPAEIALALHGVPSRRHIQSSNDVTNILGHSCVIQDQSPSIQAQSPSSAQAVRVQPDLVVDVTSRVNEVRRCMQQPPQEFHGDHAHASCSSAATAAAASAAAAAVANAARQHVVHSRQRNAVATAATAAAAAAAAAAVAQVRQETTENLQYHPFGGLPPGDGDTTTALNSSPPSSTFLRIASGGSARPLTEGRLFELVAAVPPQAPQPPLNVTNSSMYFPAGSAGGLVTATQTQFDVRDPRRGLRRNANLLSSALCLIREMDATSLEVLSNAIHDHVLNNPQPNDE</sequence>
<dbReference type="RefSeq" id="XP_030381425.1">
    <property type="nucleotide sequence ID" value="XM_030525565.1"/>
</dbReference>
<dbReference type="PANTHER" id="PTHR18849">
    <property type="entry name" value="LEUCINE RICH REPEAT PROTEIN"/>
    <property type="match status" value="1"/>
</dbReference>
<dbReference type="SUPFAM" id="SSF52058">
    <property type="entry name" value="L domain-like"/>
    <property type="match status" value="1"/>
</dbReference>
<dbReference type="InterPro" id="IPR001611">
    <property type="entry name" value="Leu-rich_rpt"/>
</dbReference>
<dbReference type="InterPro" id="IPR032675">
    <property type="entry name" value="LRR_dom_sf"/>
</dbReference>
<dbReference type="GO" id="GO:0007010">
    <property type="term" value="P:cytoskeleton organization"/>
    <property type="evidence" value="ECO:0007669"/>
    <property type="project" value="TreeGrafter"/>
</dbReference>
<dbReference type="GeneID" id="115629183"/>
<evidence type="ECO:0000256" key="1">
    <source>
        <dbReference type="ARBA" id="ARBA00022614"/>
    </source>
</evidence>
<dbReference type="GO" id="GO:0036064">
    <property type="term" value="C:ciliary basal body"/>
    <property type="evidence" value="ECO:0007669"/>
    <property type="project" value="UniProtKB-ARBA"/>
</dbReference>
<dbReference type="AlphaFoldDB" id="A0A6J2U0K1"/>
<proteinExistence type="predicted"/>
<dbReference type="Gene3D" id="3.80.10.10">
    <property type="entry name" value="Ribonuclease Inhibitor"/>
    <property type="match status" value="1"/>
</dbReference>